<name>A0AAD4QI73_9AGAM</name>
<dbReference type="InterPro" id="IPR027417">
    <property type="entry name" value="P-loop_NTPase"/>
</dbReference>
<dbReference type="Proteomes" id="UP001201163">
    <property type="component" value="Unassembled WGS sequence"/>
</dbReference>
<proteinExistence type="inferred from homology"/>
<gene>
    <name evidence="14" type="ORF">EDB92DRAFT_1827284</name>
</gene>
<dbReference type="Gene3D" id="3.30.420.110">
    <property type="entry name" value="MutS, connector domain"/>
    <property type="match status" value="1"/>
</dbReference>
<feature type="compositionally biased region" description="Basic and acidic residues" evidence="12">
    <location>
        <begin position="142"/>
        <end position="175"/>
    </location>
</feature>
<dbReference type="Gene3D" id="3.40.1170.10">
    <property type="entry name" value="DNA repair protein MutS, domain I"/>
    <property type="match status" value="1"/>
</dbReference>
<dbReference type="FunFam" id="3.40.1170.10:FF:000004">
    <property type="entry name" value="DNA mismatch repair protein"/>
    <property type="match status" value="1"/>
</dbReference>
<evidence type="ECO:0000259" key="13">
    <source>
        <dbReference type="PROSITE" id="PS00486"/>
    </source>
</evidence>
<dbReference type="GO" id="GO:0006298">
    <property type="term" value="P:mismatch repair"/>
    <property type="evidence" value="ECO:0007669"/>
    <property type="project" value="InterPro"/>
</dbReference>
<dbReference type="InterPro" id="IPR045076">
    <property type="entry name" value="MutS"/>
</dbReference>
<dbReference type="Gene3D" id="3.40.50.300">
    <property type="entry name" value="P-loop containing nucleotide triphosphate hydrolases"/>
    <property type="match status" value="1"/>
</dbReference>
<dbReference type="Pfam" id="PF05192">
    <property type="entry name" value="MutS_III"/>
    <property type="match status" value="1"/>
</dbReference>
<evidence type="ECO:0000256" key="3">
    <source>
        <dbReference type="ARBA" id="ARBA00022741"/>
    </source>
</evidence>
<dbReference type="GO" id="GO:0140664">
    <property type="term" value="F:ATP-dependent DNA damage sensor activity"/>
    <property type="evidence" value="ECO:0007669"/>
    <property type="project" value="InterPro"/>
</dbReference>
<feature type="compositionally biased region" description="Basic and acidic residues" evidence="12">
    <location>
        <begin position="90"/>
        <end position="103"/>
    </location>
</feature>
<dbReference type="NCBIfam" id="NF003810">
    <property type="entry name" value="PRK05399.1"/>
    <property type="match status" value="1"/>
</dbReference>
<dbReference type="GO" id="GO:0005634">
    <property type="term" value="C:nucleus"/>
    <property type="evidence" value="ECO:0007669"/>
    <property type="project" value="TreeGrafter"/>
</dbReference>
<dbReference type="SUPFAM" id="SSF52540">
    <property type="entry name" value="P-loop containing nucleoside triphosphate hydrolases"/>
    <property type="match status" value="1"/>
</dbReference>
<keyword evidence="4" id="KW-0227">DNA damage</keyword>
<keyword evidence="3" id="KW-0547">Nucleotide-binding</keyword>
<feature type="domain" description="DNA mismatch repair proteins mutS family" evidence="13">
    <location>
        <begin position="919"/>
        <end position="935"/>
    </location>
</feature>
<dbReference type="PROSITE" id="PS00486">
    <property type="entry name" value="DNA_MISMATCH_REPAIR_2"/>
    <property type="match status" value="1"/>
</dbReference>
<comment type="subunit">
    <text evidence="9">Heterodimer consisting of MSH2-MSH3 (MutS beta). Forms a ternary complex with MutL alpha (MLH1-PMS1).</text>
</comment>
<dbReference type="Gene3D" id="1.10.1420.10">
    <property type="match status" value="2"/>
</dbReference>
<keyword evidence="5" id="KW-0067">ATP-binding</keyword>
<dbReference type="InterPro" id="IPR036187">
    <property type="entry name" value="DNA_mismatch_repair_MutS_sf"/>
</dbReference>
<evidence type="ECO:0000256" key="7">
    <source>
        <dbReference type="ARBA" id="ARBA00023204"/>
    </source>
</evidence>
<evidence type="ECO:0000256" key="6">
    <source>
        <dbReference type="ARBA" id="ARBA00023125"/>
    </source>
</evidence>
<evidence type="ECO:0000256" key="4">
    <source>
        <dbReference type="ARBA" id="ARBA00022763"/>
    </source>
</evidence>
<dbReference type="EMBL" id="JAKELL010000001">
    <property type="protein sequence ID" value="KAH9001542.1"/>
    <property type="molecule type" value="Genomic_DNA"/>
</dbReference>
<comment type="function">
    <text evidence="8">Component of the post-replicative DNA mismatch repair system (MMR). Heterodimerizes with MSH2 to form MutS beta, which binds to DNA mismatches thereby initiating DNA repair. MSH3 provides substrate-binding and substrate specificity to the complex. When bound, the MutS beta heterodimer bends the DNA helix and shields approximately 20 base pairs. Acts mainly to repair insertion-deletion loops (IDLs) from 2 to 13 nucleotides in size, but can also repair base-base and single insertion-deletion mismatches that occur during replication. After mismatch binding, forms a ternary complex with the MutL alpha heterodimer, which is thought to be responsible for directing the downstream MMR events, including strand discrimination, excision, and resynthesis. ATP binding and hydrolysis play a pivotal role in mismatch repair functions.</text>
</comment>
<feature type="region of interest" description="Disordered" evidence="12">
    <location>
        <begin position="115"/>
        <end position="180"/>
    </location>
</feature>
<dbReference type="PIRSF" id="PIRSF037677">
    <property type="entry name" value="DNA_mis_repair_Msh6"/>
    <property type="match status" value="1"/>
</dbReference>
<comment type="caution">
    <text evidence="14">The sequence shown here is derived from an EMBL/GenBank/DDBJ whole genome shotgun (WGS) entry which is preliminary data.</text>
</comment>
<dbReference type="SMART" id="SM00534">
    <property type="entry name" value="MUTSac"/>
    <property type="match status" value="1"/>
</dbReference>
<dbReference type="InterPro" id="IPR000432">
    <property type="entry name" value="DNA_mismatch_repair_MutS_C"/>
</dbReference>
<dbReference type="Pfam" id="PF05188">
    <property type="entry name" value="MutS_II"/>
    <property type="match status" value="1"/>
</dbReference>
<feature type="compositionally biased region" description="Polar residues" evidence="12">
    <location>
        <begin position="12"/>
        <end position="37"/>
    </location>
</feature>
<evidence type="ECO:0000256" key="9">
    <source>
        <dbReference type="ARBA" id="ARBA00025902"/>
    </source>
</evidence>
<reference evidence="14" key="1">
    <citation type="submission" date="2022-01" db="EMBL/GenBank/DDBJ databases">
        <title>Comparative genomics reveals a dynamic genome evolution in the ectomycorrhizal milk-cap (Lactarius) mushrooms.</title>
        <authorList>
            <consortium name="DOE Joint Genome Institute"/>
            <person name="Lebreton A."/>
            <person name="Tang N."/>
            <person name="Kuo A."/>
            <person name="LaButti K."/>
            <person name="Drula E."/>
            <person name="Barry K."/>
            <person name="Clum A."/>
            <person name="Lipzen A."/>
            <person name="Mousain D."/>
            <person name="Ng V."/>
            <person name="Wang R."/>
            <person name="Wang X."/>
            <person name="Dai Y."/>
            <person name="Henrissat B."/>
            <person name="Grigoriev I.V."/>
            <person name="Guerin-Laguette A."/>
            <person name="Yu F."/>
            <person name="Martin F.M."/>
        </authorList>
    </citation>
    <scope>NUCLEOTIDE SEQUENCE</scope>
    <source>
        <strain evidence="14">QP</strain>
    </source>
</reference>
<evidence type="ECO:0000313" key="15">
    <source>
        <dbReference type="Proteomes" id="UP001201163"/>
    </source>
</evidence>
<evidence type="ECO:0000256" key="10">
    <source>
        <dbReference type="ARBA" id="ARBA00029792"/>
    </source>
</evidence>
<dbReference type="InterPro" id="IPR017261">
    <property type="entry name" value="DNA_mismatch_repair_MutS/MSH"/>
</dbReference>
<dbReference type="GO" id="GO:0006312">
    <property type="term" value="P:mitotic recombination"/>
    <property type="evidence" value="ECO:0007669"/>
    <property type="project" value="TreeGrafter"/>
</dbReference>
<dbReference type="SUPFAM" id="SSF55271">
    <property type="entry name" value="DNA repair protein MutS, domain I"/>
    <property type="match status" value="1"/>
</dbReference>
<dbReference type="InterPro" id="IPR007860">
    <property type="entry name" value="DNA_mmatch_repair_MutS_con_dom"/>
</dbReference>
<keyword evidence="15" id="KW-1185">Reference proteome</keyword>
<dbReference type="AlphaFoldDB" id="A0AAD4QI73"/>
<accession>A0AAD4QI73</accession>
<protein>
    <recommendedName>
        <fullName evidence="2 11">DNA mismatch repair protein MSH3</fullName>
    </recommendedName>
    <alternativeName>
        <fullName evidence="2 11">DNA mismatch repair protein MSH3</fullName>
    </alternativeName>
    <alternativeName>
        <fullName evidence="10">MutS protein homolog 3</fullName>
    </alternativeName>
</protein>
<keyword evidence="7" id="KW-0234">DNA repair</keyword>
<dbReference type="Pfam" id="PF01624">
    <property type="entry name" value="MutS_I"/>
    <property type="match status" value="1"/>
</dbReference>
<evidence type="ECO:0000256" key="1">
    <source>
        <dbReference type="ARBA" id="ARBA00007094"/>
    </source>
</evidence>
<evidence type="ECO:0000256" key="5">
    <source>
        <dbReference type="ARBA" id="ARBA00022840"/>
    </source>
</evidence>
<dbReference type="InterPro" id="IPR036678">
    <property type="entry name" value="MutS_con_dom_sf"/>
</dbReference>
<dbReference type="GO" id="GO:0005524">
    <property type="term" value="F:ATP binding"/>
    <property type="evidence" value="ECO:0007669"/>
    <property type="project" value="UniProtKB-KW"/>
</dbReference>
<evidence type="ECO:0000256" key="8">
    <source>
        <dbReference type="ARBA" id="ARBA00025373"/>
    </source>
</evidence>
<organism evidence="14 15">
    <name type="scientific">Lactarius akahatsu</name>
    <dbReference type="NCBI Taxonomy" id="416441"/>
    <lineage>
        <taxon>Eukaryota</taxon>
        <taxon>Fungi</taxon>
        <taxon>Dikarya</taxon>
        <taxon>Basidiomycota</taxon>
        <taxon>Agaricomycotina</taxon>
        <taxon>Agaricomycetes</taxon>
        <taxon>Russulales</taxon>
        <taxon>Russulaceae</taxon>
        <taxon>Lactarius</taxon>
    </lineage>
</organism>
<evidence type="ECO:0000256" key="11">
    <source>
        <dbReference type="ARBA" id="ARBA00073774"/>
    </source>
</evidence>
<evidence type="ECO:0000256" key="2">
    <source>
        <dbReference type="ARBA" id="ARBA00022151"/>
    </source>
</evidence>
<evidence type="ECO:0000256" key="12">
    <source>
        <dbReference type="SAM" id="MobiDB-lite"/>
    </source>
</evidence>
<sequence length="1078" mass="119226">MLKQESRMRQPVISSFFSQNTRNSGSANPSAPLSRATSPIDLTISDGEGPPTKRLKTAHEPALRSPQLQPQSGPPRSPPSQWCYEPSQSPEKRHMAPEARKRREQFSRRLLVANNPSAESDGLCTAPAQHAQGESDSSEAESEGKFKQLQELFARKTEQRTKGKATQDKPPKKQAEVGPSGEPYTALELQVHQLKVKHKGVLLMIEVGYKYKFFGDDAKIAGKELGIVAYPDRNFVVASIPIHRRDIHLRKLLSRGHKVGIVAQTETAALKKVGNNRNAPFERELTHLYTAATYVDEIDSVDDVGANSAPLLMCIVEQLRGGMGADERVNVGMIVICPSTGDVVWDEFEDGHMRTELETRMVHCKPAELLLAEQGLTMPTERMLKHFAGSPASERRIRIERYKNQMSYTDAFDFVAQFYTRKTSSGRASTNLASGKPMAEVAGFPKQVIIALAQSIGYLSAFRVADALLAANFFSKFTTRAHMLLNGNTLTNLEIYQNETDFTTKGSLIWILDKTATKFGSRLLHSWVGKPLVDVKILQERIDAVEEIISTTSQYLHTLRPILKGLPDLAKGLCRIQYGKCTPKELAVLLPAFNKIATAFPNFESPTAVGFKSALLNGIFYALPLLREPVQQLVNAVVLKKAAAGNKAEMWVDSERYPEIADADGAIILVEKELDDQLKIIRGQLKKPGLQWVTVSGDEFLVEVSRAEDLSKIPHTWFMQSSTKKVRRYYTPAVKEKLALREQFREMRDAAANKAFLSFLEDIARDQYAILRDAVNKLATIDCLLSLALVALRNDYVKPQFATEEDVLEIVDGRHPMVEAVRADPFVPNSIALGDGEPRSKIITGPNMGGKSSAVRMIALIAIMAQIGSYVPASSVRLSMLDGVLTRMGASDELARGRSTFMVEMSETSDILVNATSKSLVILDELGRGTSTFDGMSIAHAVLHYLTQTKRCKTLFITHYPLVGADLARQFPNDVQNLHMGFTEDMRINGIREITFLYRLTKGLASESFGIECARLAGVAEDVLETASRHADKMRVLVEEKTKRSRVRMALKLLSTCFGASPVDAVAAMEQLQGSTSG</sequence>
<comment type="similarity">
    <text evidence="1">Belongs to the DNA mismatch repair MutS family. MSH3 subfamily.</text>
</comment>
<dbReference type="SMART" id="SM00533">
    <property type="entry name" value="MUTSd"/>
    <property type="match status" value="1"/>
</dbReference>
<evidence type="ECO:0000313" key="14">
    <source>
        <dbReference type="EMBL" id="KAH9001542.1"/>
    </source>
</evidence>
<dbReference type="InterPro" id="IPR007695">
    <property type="entry name" value="DNA_mismatch_repair_MutS-lik_N"/>
</dbReference>
<dbReference type="InterPro" id="IPR007696">
    <property type="entry name" value="DNA_mismatch_repair_MutS_core"/>
</dbReference>
<feature type="region of interest" description="Disordered" evidence="12">
    <location>
        <begin position="1"/>
        <end position="103"/>
    </location>
</feature>
<dbReference type="PANTHER" id="PTHR11361">
    <property type="entry name" value="DNA MISMATCH REPAIR PROTEIN MUTS FAMILY MEMBER"/>
    <property type="match status" value="1"/>
</dbReference>
<dbReference type="SUPFAM" id="SSF48334">
    <property type="entry name" value="DNA repair protein MutS, domain III"/>
    <property type="match status" value="1"/>
</dbReference>
<dbReference type="PANTHER" id="PTHR11361:SF122">
    <property type="entry name" value="DNA MISMATCH REPAIR PROTEIN MSH3"/>
    <property type="match status" value="1"/>
</dbReference>
<dbReference type="InterPro" id="IPR016151">
    <property type="entry name" value="DNA_mismatch_repair_MutS_N"/>
</dbReference>
<keyword evidence="6" id="KW-0238">DNA-binding</keyword>
<dbReference type="GO" id="GO:0030983">
    <property type="term" value="F:mismatched DNA binding"/>
    <property type="evidence" value="ECO:0007669"/>
    <property type="project" value="InterPro"/>
</dbReference>
<dbReference type="Pfam" id="PF00488">
    <property type="entry name" value="MutS_V"/>
    <property type="match status" value="1"/>
</dbReference>